<sequence length="216" mass="23748">MTRSTNRETDRGQAYTLEGFVGAVIVLTAVLFALQSVVITPTTGGSVDRTVQAQLEQEAQDALVVAESEGALSHLVRNWNESEGEYHNPMERPSGLGNYTTEQLNESNVVGSASTFGEILEKRFEESGRSYNVEVVYRDGDHGENSSSFYMVYQGQPSPNAFSAGHMVTLYENQRLTAPDSEDQSLGDADDYPIPPINENADGNLYNVVEVRLTVW</sequence>
<proteinExistence type="predicted"/>
<accession>A0AAP2YVI7</accession>
<dbReference type="Proteomes" id="UP001321018">
    <property type="component" value="Unassembled WGS sequence"/>
</dbReference>
<reference evidence="2" key="1">
    <citation type="submission" date="2022-09" db="EMBL/GenBank/DDBJ databases">
        <title>Enrichment on poylsaccharides allowed isolation of novel metabolic and taxonomic groups of Haloarchaea.</title>
        <authorList>
            <person name="Sorokin D.Y."/>
            <person name="Elcheninov A.G."/>
            <person name="Khizhniak T.V."/>
            <person name="Kolganova T.V."/>
            <person name="Kublanov I.V."/>
        </authorList>
    </citation>
    <scope>NUCLEOTIDE SEQUENCE</scope>
    <source>
        <strain evidence="2">AArc-xg1-1</strain>
    </source>
</reference>
<dbReference type="AlphaFoldDB" id="A0AAP2YVI7"/>
<name>A0AAP2YVI7_9EURY</name>
<keyword evidence="1" id="KW-0812">Transmembrane</keyword>
<comment type="caution">
    <text evidence="2">The sequence shown here is derived from an EMBL/GenBank/DDBJ whole genome shotgun (WGS) entry which is preliminary data.</text>
</comment>
<organism evidence="2 3">
    <name type="scientific">Natronoglomus mannanivorans</name>
    <dbReference type="NCBI Taxonomy" id="2979990"/>
    <lineage>
        <taxon>Archaea</taxon>
        <taxon>Methanobacteriati</taxon>
        <taxon>Methanobacteriota</taxon>
        <taxon>Stenosarchaea group</taxon>
        <taxon>Halobacteria</taxon>
        <taxon>Halobacteriales</taxon>
        <taxon>Natrialbaceae</taxon>
        <taxon>Natronoglomus</taxon>
    </lineage>
</organism>
<evidence type="ECO:0000256" key="1">
    <source>
        <dbReference type="SAM" id="Phobius"/>
    </source>
</evidence>
<gene>
    <name evidence="2" type="ORF">OB960_01550</name>
</gene>
<evidence type="ECO:0000313" key="2">
    <source>
        <dbReference type="EMBL" id="MCU4740086.1"/>
    </source>
</evidence>
<keyword evidence="1" id="KW-1133">Transmembrane helix</keyword>
<dbReference type="EMBL" id="JAOPKA010000001">
    <property type="protein sequence ID" value="MCU4740086.1"/>
    <property type="molecule type" value="Genomic_DNA"/>
</dbReference>
<dbReference type="Pfam" id="PF23959">
    <property type="entry name" value="DUF7288"/>
    <property type="match status" value="1"/>
</dbReference>
<protein>
    <submittedName>
        <fullName evidence="2">Uncharacterized protein</fullName>
    </submittedName>
</protein>
<keyword evidence="1" id="KW-0472">Membrane</keyword>
<feature type="transmembrane region" description="Helical" evidence="1">
    <location>
        <begin position="12"/>
        <end position="34"/>
    </location>
</feature>
<dbReference type="RefSeq" id="WP_338001939.1">
    <property type="nucleotide sequence ID" value="NZ_JAOPKA010000001.1"/>
</dbReference>
<dbReference type="InterPro" id="IPR055712">
    <property type="entry name" value="DUF7288"/>
</dbReference>
<evidence type="ECO:0000313" key="3">
    <source>
        <dbReference type="Proteomes" id="UP001321018"/>
    </source>
</evidence>